<proteinExistence type="predicted"/>
<sequence>MWAFFINIPLEENFYSTDQITEITKTFGIKVVQRKFDNWASNLTVYI</sequence>
<dbReference type="AlphaFoldDB" id="A0A975B5L5"/>
<dbReference type="Proteomes" id="UP000663720">
    <property type="component" value="Chromosome"/>
</dbReference>
<evidence type="ECO:0000313" key="2">
    <source>
        <dbReference type="Proteomes" id="UP000663720"/>
    </source>
</evidence>
<accession>A0A975B5L5</accession>
<dbReference type="KEGG" id="dli:dnl_14940"/>
<gene>
    <name evidence="1" type="ORF">dnl_14940</name>
</gene>
<keyword evidence="2" id="KW-1185">Reference proteome</keyword>
<name>A0A975B5L5_9BACT</name>
<organism evidence="1 2">
    <name type="scientific">Desulfonema limicola</name>
    <dbReference type="NCBI Taxonomy" id="45656"/>
    <lineage>
        <taxon>Bacteria</taxon>
        <taxon>Pseudomonadati</taxon>
        <taxon>Thermodesulfobacteriota</taxon>
        <taxon>Desulfobacteria</taxon>
        <taxon>Desulfobacterales</taxon>
        <taxon>Desulfococcaceae</taxon>
        <taxon>Desulfonema</taxon>
    </lineage>
</organism>
<evidence type="ECO:0000313" key="1">
    <source>
        <dbReference type="EMBL" id="QTA79238.1"/>
    </source>
</evidence>
<reference evidence="1" key="1">
    <citation type="journal article" date="2021" name="Microb. Physiol.">
        <title>Proteogenomic Insights into the Physiology of Marine, Sulfate-Reducing, Filamentous Desulfonema limicola and Desulfonema magnum.</title>
        <authorList>
            <person name="Schnaars V."/>
            <person name="Wohlbrand L."/>
            <person name="Scheve S."/>
            <person name="Hinrichs C."/>
            <person name="Reinhardt R."/>
            <person name="Rabus R."/>
        </authorList>
    </citation>
    <scope>NUCLEOTIDE SEQUENCE</scope>
    <source>
        <strain evidence="1">5ac10</strain>
    </source>
</reference>
<protein>
    <submittedName>
        <fullName evidence="1">Uncharacterized protein</fullName>
    </submittedName>
</protein>
<dbReference type="EMBL" id="CP061799">
    <property type="protein sequence ID" value="QTA79238.1"/>
    <property type="molecule type" value="Genomic_DNA"/>
</dbReference>